<organism evidence="2 3">
    <name type="scientific">Punica granatum</name>
    <name type="common">Pomegranate</name>
    <dbReference type="NCBI Taxonomy" id="22663"/>
    <lineage>
        <taxon>Eukaryota</taxon>
        <taxon>Viridiplantae</taxon>
        <taxon>Streptophyta</taxon>
        <taxon>Embryophyta</taxon>
        <taxon>Tracheophyta</taxon>
        <taxon>Spermatophyta</taxon>
        <taxon>Magnoliopsida</taxon>
        <taxon>eudicotyledons</taxon>
        <taxon>Gunneridae</taxon>
        <taxon>Pentapetalae</taxon>
        <taxon>rosids</taxon>
        <taxon>malvids</taxon>
        <taxon>Myrtales</taxon>
        <taxon>Lythraceae</taxon>
        <taxon>Punica</taxon>
    </lineage>
</organism>
<name>A0A218WDP4_PUNGR</name>
<protein>
    <submittedName>
        <fullName evidence="2">Uncharacterized protein</fullName>
    </submittedName>
</protein>
<accession>A0A218WDP4</accession>
<evidence type="ECO:0000313" key="2">
    <source>
        <dbReference type="EMBL" id="OWM70202.1"/>
    </source>
</evidence>
<proteinExistence type="predicted"/>
<reference evidence="3" key="1">
    <citation type="journal article" date="2017" name="Plant J.">
        <title>The pomegranate (Punica granatum L.) genome and the genomics of punicalagin biosynthesis.</title>
        <authorList>
            <person name="Qin G."/>
            <person name="Xu C."/>
            <person name="Ming R."/>
            <person name="Tang H."/>
            <person name="Guyot R."/>
            <person name="Kramer E.M."/>
            <person name="Hu Y."/>
            <person name="Yi X."/>
            <person name="Qi Y."/>
            <person name="Xu X."/>
            <person name="Gao Z."/>
            <person name="Pan H."/>
            <person name="Jian J."/>
            <person name="Tian Y."/>
            <person name="Yue Z."/>
            <person name="Xu Y."/>
        </authorList>
    </citation>
    <scope>NUCLEOTIDE SEQUENCE [LARGE SCALE GENOMIC DNA]</scope>
    <source>
        <strain evidence="3">cv. Dabenzi</strain>
    </source>
</reference>
<dbReference type="EMBL" id="MTKT01004810">
    <property type="protein sequence ID" value="OWM70202.1"/>
    <property type="molecule type" value="Genomic_DNA"/>
</dbReference>
<comment type="caution">
    <text evidence="2">The sequence shown here is derived from an EMBL/GenBank/DDBJ whole genome shotgun (WGS) entry which is preliminary data.</text>
</comment>
<dbReference type="Proteomes" id="UP000197138">
    <property type="component" value="Unassembled WGS sequence"/>
</dbReference>
<dbReference type="AlphaFoldDB" id="A0A218WDP4"/>
<evidence type="ECO:0000256" key="1">
    <source>
        <dbReference type="SAM" id="MobiDB-lite"/>
    </source>
</evidence>
<gene>
    <name evidence="2" type="ORF">CDL15_Pgr026052</name>
</gene>
<evidence type="ECO:0000313" key="3">
    <source>
        <dbReference type="Proteomes" id="UP000197138"/>
    </source>
</evidence>
<sequence length="71" mass="7873">MVRLVDWRSQPNLRVTGIPEDVPQSPQQSRFQSRELGRSGHPMTPIAAPSSLVLFEDASDFGGEDQGRCHP</sequence>
<feature type="region of interest" description="Disordered" evidence="1">
    <location>
        <begin position="1"/>
        <end position="45"/>
    </location>
</feature>